<dbReference type="GO" id="GO:0008202">
    <property type="term" value="P:steroid metabolic process"/>
    <property type="evidence" value="ECO:0007669"/>
    <property type="project" value="UniProtKB-ARBA"/>
</dbReference>
<dbReference type="PRINTS" id="PR00411">
    <property type="entry name" value="PNDRDTASEI"/>
</dbReference>
<dbReference type="EMBL" id="AP018711">
    <property type="protein sequence ID" value="BBE32442.1"/>
    <property type="molecule type" value="Genomic_DNA"/>
</dbReference>
<organism evidence="7 9">
    <name type="scientific">Sphingosinicella microcystinivorans</name>
    <dbReference type="NCBI Taxonomy" id="335406"/>
    <lineage>
        <taxon>Bacteria</taxon>
        <taxon>Pseudomonadati</taxon>
        <taxon>Pseudomonadota</taxon>
        <taxon>Alphaproteobacteria</taxon>
        <taxon>Sphingomonadales</taxon>
        <taxon>Sphingosinicellaceae</taxon>
        <taxon>Sphingosinicella</taxon>
    </lineage>
</organism>
<evidence type="ECO:0000313" key="7">
    <source>
        <dbReference type="EMBL" id="BBE32442.1"/>
    </source>
</evidence>
<reference evidence="8 10" key="2">
    <citation type="submission" date="2018-10" db="EMBL/GenBank/DDBJ databases">
        <title>Genomic Encyclopedia of Type Strains, Phase IV (KMG-IV): sequencing the most valuable type-strain genomes for metagenomic binning, comparative biology and taxonomic classification.</title>
        <authorList>
            <person name="Goeker M."/>
        </authorList>
    </citation>
    <scope>NUCLEOTIDE SEQUENCE [LARGE SCALE GENOMIC DNA]</scope>
    <source>
        <strain evidence="8 10">DSM 19791</strain>
    </source>
</reference>
<keyword evidence="2" id="KW-0285">Flavoprotein</keyword>
<dbReference type="InterPro" id="IPR003953">
    <property type="entry name" value="FAD-dep_OxRdtase_2_FAD-bd"/>
</dbReference>
<dbReference type="GO" id="GO:0016491">
    <property type="term" value="F:oxidoreductase activity"/>
    <property type="evidence" value="ECO:0007669"/>
    <property type="project" value="UniProtKB-KW"/>
</dbReference>
<protein>
    <submittedName>
        <fullName evidence="7">Dehydrogenase</fullName>
    </submittedName>
    <submittedName>
        <fullName evidence="8">FAD binding domain-containing protein</fullName>
    </submittedName>
</protein>
<evidence type="ECO:0000259" key="6">
    <source>
        <dbReference type="Pfam" id="PF00890"/>
    </source>
</evidence>
<dbReference type="InterPro" id="IPR050315">
    <property type="entry name" value="FAD-oxidoreductase_2"/>
</dbReference>
<dbReference type="AlphaFoldDB" id="A0AAD1FZ07"/>
<dbReference type="SUPFAM" id="SSF51905">
    <property type="entry name" value="FAD/NAD(P)-binding domain"/>
    <property type="match status" value="1"/>
</dbReference>
<dbReference type="Gene3D" id="3.50.50.60">
    <property type="entry name" value="FAD/NAD(P)-binding domain"/>
    <property type="match status" value="2"/>
</dbReference>
<dbReference type="InterPro" id="IPR036188">
    <property type="entry name" value="FAD/NAD-bd_sf"/>
</dbReference>
<sequence>MRDEVFDCDVLVIGSGAAGLATAVTAAVLGLKVIVTEHAAHIGGPSAISGGEVWVPLSRQAGGSANDSEEAAIGYLARVIGDNFDRDRVETYVKNAATALAFLEDNSHLKYELLQTVVDYFTDLEGATKGLRSLGAVPFDGRRLGRHFKTIRSPMPASMIFGGMSLGRLDIPHFSRFTRSLPSLLHVCGMLAKHARDRLLGHHRGTRMVMGNALVGRLTLTLIERKVALWTNTSTLELVRKHDRVLGALVAHPSGRRQVNARRAVVIATGSFSGNRQKQIEFLPHVRAGQQHRSHLPDTNDGSGLDLIRKLGGSIDNTLAQPAAFTPVSIIPRPDGADWLTPHFGDRAKPGVIVVDGSGNRIANEATNYHDFVGQMLRHSAGKVSAEYYLVTSHRHLRAYGLGRVPASPGRISPFLGNGYLLKGQTLSALAGKLGINAEGLVKTVAAHDRHAIRGDDPLFNKGATAYERAGGDAANEPNPCVAPLGKGPYYAIRMIPGDIGTFTGIRVDAKGHVLTDGGAEIPGLFAVGTATSSIMGGTYPGAGAMLGPALTFGFLAAKAIAEEATDQRAKAPKLEEGTTRGGNVKSTGHR</sequence>
<feature type="region of interest" description="Disordered" evidence="5">
    <location>
        <begin position="566"/>
        <end position="591"/>
    </location>
</feature>
<gene>
    <name evidence="8" type="ORF">DFR51_1895</name>
    <name evidence="7" type="ORF">SmB9_01000</name>
</gene>
<evidence type="ECO:0000256" key="5">
    <source>
        <dbReference type="SAM" id="MobiDB-lite"/>
    </source>
</evidence>
<dbReference type="SUPFAM" id="SSF56425">
    <property type="entry name" value="Succinate dehydrogenase/fumarate reductase flavoprotein, catalytic domain"/>
    <property type="match status" value="1"/>
</dbReference>
<feature type="domain" description="FAD-dependent oxidoreductase 2 FAD-binding" evidence="6">
    <location>
        <begin position="9"/>
        <end position="546"/>
    </location>
</feature>
<dbReference type="EMBL" id="RBWX01000008">
    <property type="protein sequence ID" value="RKS88693.1"/>
    <property type="molecule type" value="Genomic_DNA"/>
</dbReference>
<dbReference type="Pfam" id="PF00890">
    <property type="entry name" value="FAD_binding_2"/>
    <property type="match status" value="1"/>
</dbReference>
<comment type="cofactor">
    <cofactor evidence="1">
        <name>FAD</name>
        <dbReference type="ChEBI" id="CHEBI:57692"/>
    </cofactor>
</comment>
<dbReference type="RefSeq" id="WP_160119027.1">
    <property type="nucleotide sequence ID" value="NZ_AP018711.1"/>
</dbReference>
<evidence type="ECO:0000256" key="3">
    <source>
        <dbReference type="ARBA" id="ARBA00022827"/>
    </source>
</evidence>
<proteinExistence type="predicted"/>
<dbReference type="Proteomes" id="UP000275727">
    <property type="component" value="Chromosome"/>
</dbReference>
<dbReference type="PANTHER" id="PTHR43400">
    <property type="entry name" value="FUMARATE REDUCTASE"/>
    <property type="match status" value="1"/>
</dbReference>
<reference evidence="7 9" key="1">
    <citation type="submission" date="2018-06" db="EMBL/GenBank/DDBJ databases">
        <title>Complete Genome Sequence of the Microcystin-Degrading Bacterium Sphingosinicella microcystinivorans Strain B-9.</title>
        <authorList>
            <person name="Jin H."/>
            <person name="Nishizawa T."/>
            <person name="Guo Y."/>
            <person name="Nishizawa A."/>
            <person name="Park H."/>
            <person name="Kato H."/>
            <person name="Tsuji K."/>
            <person name="Harada K."/>
        </authorList>
    </citation>
    <scope>NUCLEOTIDE SEQUENCE [LARGE SCALE GENOMIC DNA]</scope>
    <source>
        <strain evidence="7 9">B9</strain>
    </source>
</reference>
<evidence type="ECO:0000256" key="1">
    <source>
        <dbReference type="ARBA" id="ARBA00001974"/>
    </source>
</evidence>
<evidence type="ECO:0000256" key="2">
    <source>
        <dbReference type="ARBA" id="ARBA00022630"/>
    </source>
</evidence>
<keyword evidence="4" id="KW-0560">Oxidoreductase</keyword>
<dbReference type="KEGG" id="smic:SmB9_01000"/>
<name>A0AAD1FZ07_SPHMI</name>
<keyword evidence="3" id="KW-0274">FAD</keyword>
<evidence type="ECO:0000313" key="10">
    <source>
        <dbReference type="Proteomes" id="UP000276029"/>
    </source>
</evidence>
<evidence type="ECO:0000256" key="4">
    <source>
        <dbReference type="ARBA" id="ARBA00023002"/>
    </source>
</evidence>
<keyword evidence="10" id="KW-1185">Reference proteome</keyword>
<dbReference type="PANTHER" id="PTHR43400:SF10">
    <property type="entry name" value="3-OXOSTEROID 1-DEHYDROGENASE"/>
    <property type="match status" value="1"/>
</dbReference>
<dbReference type="Proteomes" id="UP000276029">
    <property type="component" value="Unassembled WGS sequence"/>
</dbReference>
<feature type="compositionally biased region" description="Basic and acidic residues" evidence="5">
    <location>
        <begin position="566"/>
        <end position="579"/>
    </location>
</feature>
<accession>A0AAD1FZ07</accession>
<evidence type="ECO:0000313" key="9">
    <source>
        <dbReference type="Proteomes" id="UP000275727"/>
    </source>
</evidence>
<dbReference type="InterPro" id="IPR027477">
    <property type="entry name" value="Succ_DH/fumarate_Rdtase_cat_sf"/>
</dbReference>
<evidence type="ECO:0000313" key="8">
    <source>
        <dbReference type="EMBL" id="RKS88693.1"/>
    </source>
</evidence>